<accession>A0A261V038</accession>
<dbReference type="InterPro" id="IPR052170">
    <property type="entry name" value="M29_Exopeptidase"/>
</dbReference>
<keyword evidence="2" id="KW-0645">Protease</keyword>
<sequence length="347" mass="38827">MKVDAEVLELFTKELTLCGVKTGESVIVLTAGDEWQENAFAFMAAAQALGAKTFNLNVRREQQNAVGVQGRHPLVGNELAMRTLKSADMVIDMVGLLFSREQAEIQAAGVRILRVMEPFHVLKQMFPTEDLRRRVEYAKGIMEKARQLRFTSAAGTDVTYQLGQYPVISEYGYTFEPGRWDHFPSGFSFTQGNDGGVNGTVVLQPGDILCAFKKYVESPVTLKIKNGYVVDISGSGMDAHLIDSYIKSFYDDRAYAISHIGWGLNEKARWYQFSVTRQLQAEHVMNALAFYGNVLFSLGPNLEVGGDNDTACHLDLPMRQCSLWLDDTQILRDGDVVHPEMRVERHA</sequence>
<evidence type="ECO:0000256" key="1">
    <source>
        <dbReference type="ARBA" id="ARBA00022723"/>
    </source>
</evidence>
<dbReference type="InterPro" id="IPR058739">
    <property type="entry name" value="NicX"/>
</dbReference>
<keyword evidence="3" id="KW-1185">Reference proteome</keyword>
<comment type="caution">
    <text evidence="2">The sequence shown here is derived from an EMBL/GenBank/DDBJ whole genome shotgun (WGS) entry which is preliminary data.</text>
</comment>
<dbReference type="PANTHER" id="PTHR34448">
    <property type="entry name" value="AMINOPEPTIDASE"/>
    <property type="match status" value="1"/>
</dbReference>
<dbReference type="OrthoDB" id="6918951at2"/>
<dbReference type="EMBL" id="NEVS01000001">
    <property type="protein sequence ID" value="OZI66523.1"/>
    <property type="molecule type" value="Genomic_DNA"/>
</dbReference>
<keyword evidence="2" id="KW-0378">Hydrolase</keyword>
<dbReference type="PANTHER" id="PTHR34448:SF1">
    <property type="entry name" value="BLL6088 PROTEIN"/>
    <property type="match status" value="1"/>
</dbReference>
<dbReference type="Proteomes" id="UP000215767">
    <property type="component" value="Unassembled WGS sequence"/>
</dbReference>
<dbReference type="AlphaFoldDB" id="A0A261V038"/>
<keyword evidence="2" id="KW-0031">Aminopeptidase</keyword>
<name>A0A261V038_9BORD</name>
<evidence type="ECO:0000313" key="3">
    <source>
        <dbReference type="Proteomes" id="UP000215767"/>
    </source>
</evidence>
<dbReference type="SUPFAM" id="SSF144052">
    <property type="entry name" value="Thermophilic metalloprotease-like"/>
    <property type="match status" value="1"/>
</dbReference>
<keyword evidence="1" id="KW-0479">Metal-binding</keyword>
<protein>
    <submittedName>
        <fullName evidence="2">Leucyl aminopeptidase</fullName>
    </submittedName>
</protein>
<evidence type="ECO:0000313" key="2">
    <source>
        <dbReference type="EMBL" id="OZI66523.1"/>
    </source>
</evidence>
<dbReference type="GO" id="GO:0004177">
    <property type="term" value="F:aminopeptidase activity"/>
    <property type="evidence" value="ECO:0007669"/>
    <property type="project" value="UniProtKB-KW"/>
</dbReference>
<gene>
    <name evidence="2" type="ORF">CAL28_01945</name>
</gene>
<dbReference type="GO" id="GO:0046872">
    <property type="term" value="F:metal ion binding"/>
    <property type="evidence" value="ECO:0007669"/>
    <property type="project" value="UniProtKB-KW"/>
</dbReference>
<organism evidence="2 3">
    <name type="scientific">Bordetella genomosp. 11</name>
    <dbReference type="NCBI Taxonomy" id="1416808"/>
    <lineage>
        <taxon>Bacteria</taxon>
        <taxon>Pseudomonadati</taxon>
        <taxon>Pseudomonadota</taxon>
        <taxon>Betaproteobacteria</taxon>
        <taxon>Burkholderiales</taxon>
        <taxon>Alcaligenaceae</taxon>
        <taxon>Bordetella</taxon>
    </lineage>
</organism>
<dbReference type="RefSeq" id="WP_094839730.1">
    <property type="nucleotide sequence ID" value="NZ_NEVS01000001.1"/>
</dbReference>
<proteinExistence type="predicted"/>
<reference evidence="3" key="1">
    <citation type="submission" date="2017-05" db="EMBL/GenBank/DDBJ databases">
        <title>Complete and WGS of Bordetella genogroups.</title>
        <authorList>
            <person name="Spilker T."/>
            <person name="Lipuma J."/>
        </authorList>
    </citation>
    <scope>NUCLEOTIDE SEQUENCE [LARGE SCALE GENOMIC DNA]</scope>
    <source>
        <strain evidence="3">AU8856</strain>
    </source>
</reference>
<dbReference type="Pfam" id="PF26233">
    <property type="entry name" value="NicX"/>
    <property type="match status" value="1"/>
</dbReference>